<evidence type="ECO:0000313" key="2">
    <source>
        <dbReference type="EMBL" id="MED6219374.1"/>
    </source>
</evidence>
<evidence type="ECO:0000256" key="1">
    <source>
        <dbReference type="SAM" id="MobiDB-lite"/>
    </source>
</evidence>
<keyword evidence="3" id="KW-1185">Reference proteome</keyword>
<organism evidence="2 3">
    <name type="scientific">Stylosanthes scabra</name>
    <dbReference type="NCBI Taxonomy" id="79078"/>
    <lineage>
        <taxon>Eukaryota</taxon>
        <taxon>Viridiplantae</taxon>
        <taxon>Streptophyta</taxon>
        <taxon>Embryophyta</taxon>
        <taxon>Tracheophyta</taxon>
        <taxon>Spermatophyta</taxon>
        <taxon>Magnoliopsida</taxon>
        <taxon>eudicotyledons</taxon>
        <taxon>Gunneridae</taxon>
        <taxon>Pentapetalae</taxon>
        <taxon>rosids</taxon>
        <taxon>fabids</taxon>
        <taxon>Fabales</taxon>
        <taxon>Fabaceae</taxon>
        <taxon>Papilionoideae</taxon>
        <taxon>50 kb inversion clade</taxon>
        <taxon>dalbergioids sensu lato</taxon>
        <taxon>Dalbergieae</taxon>
        <taxon>Pterocarpus clade</taxon>
        <taxon>Stylosanthes</taxon>
    </lineage>
</organism>
<feature type="region of interest" description="Disordered" evidence="1">
    <location>
        <begin position="29"/>
        <end position="71"/>
    </location>
</feature>
<protein>
    <submittedName>
        <fullName evidence="2">Uncharacterized protein</fullName>
    </submittedName>
</protein>
<gene>
    <name evidence="2" type="ORF">PIB30_035189</name>
</gene>
<evidence type="ECO:0000313" key="3">
    <source>
        <dbReference type="Proteomes" id="UP001341840"/>
    </source>
</evidence>
<proteinExistence type="predicted"/>
<name>A0ABU6ZC45_9FABA</name>
<accession>A0ABU6ZC45</accession>
<dbReference type="EMBL" id="JASCZI010272027">
    <property type="protein sequence ID" value="MED6219374.1"/>
    <property type="molecule type" value="Genomic_DNA"/>
</dbReference>
<reference evidence="2 3" key="1">
    <citation type="journal article" date="2023" name="Plants (Basel)">
        <title>Bridging the Gap: Combining Genomics and Transcriptomics Approaches to Understand Stylosanthes scabra, an Orphan Legume from the Brazilian Caatinga.</title>
        <authorList>
            <person name="Ferreira-Neto J.R.C."/>
            <person name="da Silva M.D."/>
            <person name="Binneck E."/>
            <person name="de Melo N.F."/>
            <person name="da Silva R.H."/>
            <person name="de Melo A.L.T.M."/>
            <person name="Pandolfi V."/>
            <person name="Bustamante F.O."/>
            <person name="Brasileiro-Vidal A.C."/>
            <person name="Benko-Iseppon A.M."/>
        </authorList>
    </citation>
    <scope>NUCLEOTIDE SEQUENCE [LARGE SCALE GENOMIC DNA]</scope>
    <source>
        <tissue evidence="2">Leaves</tissue>
    </source>
</reference>
<dbReference type="Proteomes" id="UP001341840">
    <property type="component" value="Unassembled WGS sequence"/>
</dbReference>
<sequence>MISDILLDGDGGYRPDMQFDGFQEVPFMEPARLPTPPVSPASAEQPEEPAARGRPGRRAPRRQGCDPGGHM</sequence>
<comment type="caution">
    <text evidence="2">The sequence shown here is derived from an EMBL/GenBank/DDBJ whole genome shotgun (WGS) entry which is preliminary data.</text>
</comment>